<evidence type="ECO:0000313" key="2">
    <source>
        <dbReference type="Proteomes" id="UP000310095"/>
    </source>
</evidence>
<dbReference type="Proteomes" id="UP000310095">
    <property type="component" value="Unassembled WGS sequence"/>
</dbReference>
<dbReference type="RefSeq" id="WP_138641053.1">
    <property type="nucleotide sequence ID" value="NZ_CP022097.2"/>
</dbReference>
<dbReference type="EMBL" id="VAVY01000001">
    <property type="protein sequence ID" value="TMM66558.1"/>
    <property type="molecule type" value="Genomic_DNA"/>
</dbReference>
<keyword evidence="2" id="KW-1185">Reference proteome</keyword>
<sequence>MKFKLSFTRTNKSDSMEIDIFTLEVDAHVEPKRITDFDQGTASVCFGYPGITEKYSIVSPSPQDDLVVLELAGKPIFRLWQRDSDDLSIGAPVTVSQGEFDRSQGRVTRRTWS</sequence>
<accession>A0ABY2VLR5</accession>
<gene>
    <name evidence="1" type="ORF">FEF10_03645</name>
</gene>
<reference evidence="1 2" key="1">
    <citation type="submission" date="2019-05" db="EMBL/GenBank/DDBJ databases">
        <title>Identification and Biocontrol Activity Analysis of Biocontrol Strain PF-1 Based on Genome-wide Data.</title>
        <authorList>
            <person name="Qi J."/>
        </authorList>
    </citation>
    <scope>NUCLEOTIDE SEQUENCE [LARGE SCALE GENOMIC DNA]</scope>
    <source>
        <strain evidence="1 2">PF-1</strain>
    </source>
</reference>
<evidence type="ECO:0000313" key="1">
    <source>
        <dbReference type="EMBL" id="TMM66558.1"/>
    </source>
</evidence>
<comment type="caution">
    <text evidence="1">The sequence shown here is derived from an EMBL/GenBank/DDBJ whole genome shotgun (WGS) entry which is preliminary data.</text>
</comment>
<protein>
    <submittedName>
        <fullName evidence="1">Uncharacterized protein</fullName>
    </submittedName>
</protein>
<organism evidence="1 2">
    <name type="scientific">Pseudomonas protegens</name>
    <dbReference type="NCBI Taxonomy" id="380021"/>
    <lineage>
        <taxon>Bacteria</taxon>
        <taxon>Pseudomonadati</taxon>
        <taxon>Pseudomonadota</taxon>
        <taxon>Gammaproteobacteria</taxon>
        <taxon>Pseudomonadales</taxon>
        <taxon>Pseudomonadaceae</taxon>
        <taxon>Pseudomonas</taxon>
    </lineage>
</organism>
<name>A0ABY2VLR5_9PSED</name>
<proteinExistence type="predicted"/>